<gene>
    <name evidence="1" type="ORF">S01H1_47439</name>
</gene>
<sequence length="129" mass="13680">MNFSDYGALSTLKWVLAQTPGTPPTALWVKLHIGDPGADGLGSPAANDVREEIPFGAAVNINTDGRAQAASNINVSWPSVPATETYSYISLWDDETAGNCWYTDQMLAPVPVTTGGAFVFPIGQTIDHV</sequence>
<dbReference type="InterPro" id="IPR056908">
    <property type="entry name" value="Gp80-like"/>
</dbReference>
<comment type="caution">
    <text evidence="1">The sequence shown here is derived from an EMBL/GenBank/DDBJ whole genome shotgun (WGS) entry which is preliminary data.</text>
</comment>
<organism evidence="1">
    <name type="scientific">marine sediment metagenome</name>
    <dbReference type="NCBI Taxonomy" id="412755"/>
    <lineage>
        <taxon>unclassified sequences</taxon>
        <taxon>metagenomes</taxon>
        <taxon>ecological metagenomes</taxon>
    </lineage>
</organism>
<name>X0WAE8_9ZZZZ</name>
<accession>X0WAE8</accession>
<dbReference type="EMBL" id="BARS01030414">
    <property type="protein sequence ID" value="GAG21543.1"/>
    <property type="molecule type" value="Genomic_DNA"/>
</dbReference>
<reference evidence="1" key="1">
    <citation type="journal article" date="2014" name="Front. Microbiol.">
        <title>High frequency of phylogenetically diverse reductive dehalogenase-homologous genes in deep subseafloor sedimentary metagenomes.</title>
        <authorList>
            <person name="Kawai M."/>
            <person name="Futagami T."/>
            <person name="Toyoda A."/>
            <person name="Takaki Y."/>
            <person name="Nishi S."/>
            <person name="Hori S."/>
            <person name="Arai W."/>
            <person name="Tsubouchi T."/>
            <person name="Morono Y."/>
            <person name="Uchiyama I."/>
            <person name="Ito T."/>
            <person name="Fujiyama A."/>
            <person name="Inagaki F."/>
            <person name="Takami H."/>
        </authorList>
    </citation>
    <scope>NUCLEOTIDE SEQUENCE</scope>
    <source>
        <strain evidence="1">Expedition CK06-06</strain>
    </source>
</reference>
<protein>
    <submittedName>
        <fullName evidence="1">Uncharacterized protein</fullName>
    </submittedName>
</protein>
<evidence type="ECO:0000313" key="1">
    <source>
        <dbReference type="EMBL" id="GAG21543.1"/>
    </source>
</evidence>
<dbReference type="Pfam" id="PF23140">
    <property type="entry name" value="Gp80"/>
    <property type="match status" value="1"/>
</dbReference>
<dbReference type="AlphaFoldDB" id="X0WAE8"/>
<proteinExistence type="predicted"/>